<proteinExistence type="predicted"/>
<evidence type="ECO:0000259" key="1">
    <source>
        <dbReference type="PROSITE" id="PS51186"/>
    </source>
</evidence>
<dbReference type="SUPFAM" id="SSF55729">
    <property type="entry name" value="Acyl-CoA N-acyltransferases (Nat)"/>
    <property type="match status" value="1"/>
</dbReference>
<evidence type="ECO:0000313" key="2">
    <source>
        <dbReference type="EMBL" id="SDN25519.1"/>
    </source>
</evidence>
<sequence length="326" mass="38381">MNKKFYISILHLEDVDKLCNLIYSNFGQSYPDKEFYDSTILRKVIQKGSLIPIVVKYKDKLVGHLALRKRKLQNIYYAGSAVVDRQYRGKGLLTKLMSFALSYLKKKDIWGFYGEPITSNNFSQRASKLVGGKEVGVFLRRVLPVVKFVESPKKKWGNTVIFFYPAYSLSNCSFQIISSLYDNIIEEIFYNLEIKHIKFRKEGYLGNKNNYTVRIEKNWKIGELLVENLTTIDDIFWEKKIKFLNNYAHSAVYLNLSHCFLNEWINILKSNKYFFAGIIPLFFKTGSALVMQRIQQFDFITKNYFVTNFGERLYYWCMKDGKNFIT</sequence>
<name>A0A1G9ZVP2_9BACT</name>
<dbReference type="STRING" id="206665.SAMN04488516_101191"/>
<dbReference type="GO" id="GO:0016747">
    <property type="term" value="F:acyltransferase activity, transferring groups other than amino-acyl groups"/>
    <property type="evidence" value="ECO:0007669"/>
    <property type="project" value="InterPro"/>
</dbReference>
<dbReference type="AlphaFoldDB" id="A0A1G9ZVP2"/>
<dbReference type="Proteomes" id="UP000199602">
    <property type="component" value="Unassembled WGS sequence"/>
</dbReference>
<feature type="domain" description="N-acetyltransferase" evidence="1">
    <location>
        <begin position="5"/>
        <end position="150"/>
    </location>
</feature>
<protein>
    <submittedName>
        <fullName evidence="2">Acetyltransferase (GNAT) domain-containing protein</fullName>
    </submittedName>
</protein>
<dbReference type="RefSeq" id="WP_092061986.1">
    <property type="nucleotide sequence ID" value="NZ_FNIN01000001.1"/>
</dbReference>
<organism evidence="2 3">
    <name type="scientific">Desulfonauticus submarinus</name>
    <dbReference type="NCBI Taxonomy" id="206665"/>
    <lineage>
        <taxon>Bacteria</taxon>
        <taxon>Pseudomonadati</taxon>
        <taxon>Thermodesulfobacteriota</taxon>
        <taxon>Desulfovibrionia</taxon>
        <taxon>Desulfovibrionales</taxon>
        <taxon>Desulfonauticaceae</taxon>
        <taxon>Desulfonauticus</taxon>
    </lineage>
</organism>
<dbReference type="Gene3D" id="3.40.630.30">
    <property type="match status" value="1"/>
</dbReference>
<reference evidence="2 3" key="1">
    <citation type="submission" date="2016-10" db="EMBL/GenBank/DDBJ databases">
        <authorList>
            <person name="de Groot N.N."/>
        </authorList>
    </citation>
    <scope>NUCLEOTIDE SEQUENCE [LARGE SCALE GENOMIC DNA]</scope>
    <source>
        <strain evidence="2 3">DSM 15269</strain>
    </source>
</reference>
<dbReference type="PROSITE" id="PS51186">
    <property type="entry name" value="GNAT"/>
    <property type="match status" value="1"/>
</dbReference>
<keyword evidence="2" id="KW-0808">Transferase</keyword>
<keyword evidence="3" id="KW-1185">Reference proteome</keyword>
<dbReference type="EMBL" id="FNIN01000001">
    <property type="protein sequence ID" value="SDN25519.1"/>
    <property type="molecule type" value="Genomic_DNA"/>
</dbReference>
<dbReference type="InterPro" id="IPR016181">
    <property type="entry name" value="Acyl_CoA_acyltransferase"/>
</dbReference>
<dbReference type="InterPro" id="IPR000182">
    <property type="entry name" value="GNAT_dom"/>
</dbReference>
<accession>A0A1G9ZVP2</accession>
<dbReference type="CDD" id="cd04301">
    <property type="entry name" value="NAT_SF"/>
    <property type="match status" value="1"/>
</dbReference>
<gene>
    <name evidence="2" type="ORF">SAMN04488516_101191</name>
</gene>
<dbReference type="OrthoDB" id="9792240at2"/>
<dbReference type="Pfam" id="PF00583">
    <property type="entry name" value="Acetyltransf_1"/>
    <property type="match status" value="1"/>
</dbReference>
<evidence type="ECO:0000313" key="3">
    <source>
        <dbReference type="Proteomes" id="UP000199602"/>
    </source>
</evidence>